<keyword evidence="4 6" id="KW-1133">Transmembrane helix</keyword>
<keyword evidence="5 6" id="KW-0472">Membrane</keyword>
<feature type="transmembrane region" description="Helical" evidence="6">
    <location>
        <begin position="327"/>
        <end position="349"/>
    </location>
</feature>
<feature type="transmembrane region" description="Helical" evidence="6">
    <location>
        <begin position="386"/>
        <end position="409"/>
    </location>
</feature>
<evidence type="ECO:0000256" key="1">
    <source>
        <dbReference type="ARBA" id="ARBA00004651"/>
    </source>
</evidence>
<dbReference type="PANTHER" id="PTHR30250">
    <property type="entry name" value="PST FAMILY PREDICTED COLANIC ACID TRANSPORTER"/>
    <property type="match status" value="1"/>
</dbReference>
<sequence>MRSKLLSNFISLFVLQGGQYILPLITFPYLARVLEPEGFGIMGLSFAIMQYCMLFIDYGFNLTATKKIAENKDSKRKISEVFWTTMASKCFLAILVFLFLVCTVYAVPSFKEISFIILLASTQLIGSVLLPGWLFQGIERLWAVTISSLAARATAVPLIFFFVHNPEDLWLAVVIQAMTTNMAGIIACFMVYRYKAVCFEKISPQQVKEALKDGFPVFIASIAISLYTMSTTVVLGVVSSHEQVGLFNASDKIRNAITSAFLILGNAFFPRVNALLSESREKAGRFIKNIIFGQCLVTLATSLTLFFLADFLADFALGEQYSNAAHIIRIMAPMVFLVTTSVIFGNYMLLPFGYRRIYTQVPTIMAFIHLGIVFPMAYWLGAVGGAWTLLLTEILSFLALLFFCFRLGLFKMVFGTPHE</sequence>
<feature type="transmembrane region" description="Helical" evidence="6">
    <location>
        <begin position="81"/>
        <end position="107"/>
    </location>
</feature>
<dbReference type="InterPro" id="IPR002797">
    <property type="entry name" value="Polysacc_synth"/>
</dbReference>
<dbReference type="InterPro" id="IPR050833">
    <property type="entry name" value="Poly_Biosynth_Transport"/>
</dbReference>
<dbReference type="EMBL" id="FOLY01000001">
    <property type="protein sequence ID" value="SFC13116.1"/>
    <property type="molecule type" value="Genomic_DNA"/>
</dbReference>
<dbReference type="Proteomes" id="UP000199046">
    <property type="component" value="Unassembled WGS sequence"/>
</dbReference>
<feature type="transmembrane region" description="Helical" evidence="6">
    <location>
        <begin position="256"/>
        <end position="274"/>
    </location>
</feature>
<feature type="transmembrane region" description="Helical" evidence="6">
    <location>
        <begin position="286"/>
        <end position="307"/>
    </location>
</feature>
<feature type="transmembrane region" description="Helical" evidence="6">
    <location>
        <begin position="141"/>
        <end position="163"/>
    </location>
</feature>
<organism evidence="7 8">
    <name type="scientific">Kushneria avicenniae</name>
    <dbReference type="NCBI Taxonomy" id="402385"/>
    <lineage>
        <taxon>Bacteria</taxon>
        <taxon>Pseudomonadati</taxon>
        <taxon>Pseudomonadota</taxon>
        <taxon>Gammaproteobacteria</taxon>
        <taxon>Oceanospirillales</taxon>
        <taxon>Halomonadaceae</taxon>
        <taxon>Kushneria</taxon>
    </lineage>
</organism>
<feature type="transmembrane region" description="Helical" evidence="6">
    <location>
        <begin position="39"/>
        <end position="60"/>
    </location>
</feature>
<evidence type="ECO:0000256" key="6">
    <source>
        <dbReference type="SAM" id="Phobius"/>
    </source>
</evidence>
<feature type="transmembrane region" description="Helical" evidence="6">
    <location>
        <begin position="215"/>
        <end position="236"/>
    </location>
</feature>
<evidence type="ECO:0000256" key="5">
    <source>
        <dbReference type="ARBA" id="ARBA00023136"/>
    </source>
</evidence>
<evidence type="ECO:0000256" key="4">
    <source>
        <dbReference type="ARBA" id="ARBA00022989"/>
    </source>
</evidence>
<dbReference type="AlphaFoldDB" id="A0A1I1GNQ8"/>
<protein>
    <submittedName>
        <fullName evidence="7">Membrane protein involved in the export of O-antigen and teichoic acid</fullName>
    </submittedName>
</protein>
<accession>A0A1I1GNQ8</accession>
<dbReference type="STRING" id="402385.SAMN05421848_0663"/>
<evidence type="ECO:0000256" key="3">
    <source>
        <dbReference type="ARBA" id="ARBA00022692"/>
    </source>
</evidence>
<gene>
    <name evidence="7" type="ORF">SAMN05421848_0663</name>
</gene>
<name>A0A1I1GNQ8_9GAMM</name>
<comment type="subcellular location">
    <subcellularLocation>
        <location evidence="1">Cell membrane</location>
        <topology evidence="1">Multi-pass membrane protein</topology>
    </subcellularLocation>
</comment>
<dbReference type="GO" id="GO:0005886">
    <property type="term" value="C:plasma membrane"/>
    <property type="evidence" value="ECO:0007669"/>
    <property type="project" value="UniProtKB-SubCell"/>
</dbReference>
<proteinExistence type="predicted"/>
<evidence type="ECO:0000256" key="2">
    <source>
        <dbReference type="ARBA" id="ARBA00022475"/>
    </source>
</evidence>
<feature type="transmembrane region" description="Helical" evidence="6">
    <location>
        <begin position="169"/>
        <end position="194"/>
    </location>
</feature>
<keyword evidence="2" id="KW-1003">Cell membrane</keyword>
<evidence type="ECO:0000313" key="7">
    <source>
        <dbReference type="EMBL" id="SFC13116.1"/>
    </source>
</evidence>
<reference evidence="8" key="1">
    <citation type="submission" date="2016-10" db="EMBL/GenBank/DDBJ databases">
        <authorList>
            <person name="Varghese N."/>
            <person name="Submissions S."/>
        </authorList>
    </citation>
    <scope>NUCLEOTIDE SEQUENCE [LARGE SCALE GENOMIC DNA]</scope>
    <source>
        <strain evidence="8">DSM 23439</strain>
    </source>
</reference>
<keyword evidence="3 6" id="KW-0812">Transmembrane</keyword>
<dbReference type="CDD" id="cd13128">
    <property type="entry name" value="MATE_Wzx_like"/>
    <property type="match status" value="1"/>
</dbReference>
<feature type="transmembrane region" description="Helical" evidence="6">
    <location>
        <begin position="113"/>
        <end position="134"/>
    </location>
</feature>
<dbReference type="RefSeq" id="WP_090130712.1">
    <property type="nucleotide sequence ID" value="NZ_FOLY01000001.1"/>
</dbReference>
<feature type="transmembrane region" description="Helical" evidence="6">
    <location>
        <begin position="361"/>
        <end position="380"/>
    </location>
</feature>
<keyword evidence="8" id="KW-1185">Reference proteome</keyword>
<dbReference type="Pfam" id="PF01943">
    <property type="entry name" value="Polysacc_synt"/>
    <property type="match status" value="1"/>
</dbReference>
<dbReference type="OrthoDB" id="103403at2"/>
<evidence type="ECO:0000313" key="8">
    <source>
        <dbReference type="Proteomes" id="UP000199046"/>
    </source>
</evidence>
<dbReference type="PANTHER" id="PTHR30250:SF11">
    <property type="entry name" value="O-ANTIGEN TRANSPORTER-RELATED"/>
    <property type="match status" value="1"/>
</dbReference>